<evidence type="ECO:0000313" key="3">
    <source>
        <dbReference type="EMBL" id="KAG5593093.1"/>
    </source>
</evidence>
<reference evidence="3 4" key="1">
    <citation type="submission" date="2020-09" db="EMBL/GenBank/DDBJ databases">
        <title>De no assembly of potato wild relative species, Solanum commersonii.</title>
        <authorList>
            <person name="Cho K."/>
        </authorList>
    </citation>
    <scope>NUCLEOTIDE SEQUENCE [LARGE SCALE GENOMIC DNA]</scope>
    <source>
        <strain evidence="3">LZ3.2</strain>
        <tissue evidence="3">Leaf</tissue>
    </source>
</reference>
<evidence type="ECO:0000256" key="1">
    <source>
        <dbReference type="ARBA" id="ARBA00022737"/>
    </source>
</evidence>
<dbReference type="InterPro" id="IPR011990">
    <property type="entry name" value="TPR-like_helical_dom_sf"/>
</dbReference>
<dbReference type="Gene3D" id="1.25.40.10">
    <property type="entry name" value="Tetratricopeptide repeat domain"/>
    <property type="match status" value="1"/>
</dbReference>
<feature type="repeat" description="PPR" evidence="2">
    <location>
        <begin position="38"/>
        <end position="72"/>
    </location>
</feature>
<dbReference type="InterPro" id="IPR002885">
    <property type="entry name" value="PPR_rpt"/>
</dbReference>
<dbReference type="Proteomes" id="UP000824120">
    <property type="component" value="Chromosome 8"/>
</dbReference>
<protein>
    <submittedName>
        <fullName evidence="3">Uncharacterized protein</fullName>
    </submittedName>
</protein>
<sequence>MCAGIETHGYAFRHGYHFRKLWSPLAYLTFYETMVFKNIVSYNSIISSLGLYGLASRAFEIFEKAPGGGHKLDEATFTSTSLCMLPSGLVNDGRKYFEE</sequence>
<dbReference type="PROSITE" id="PS51375">
    <property type="entry name" value="PPR"/>
    <property type="match status" value="1"/>
</dbReference>
<keyword evidence="1" id="KW-0677">Repeat</keyword>
<evidence type="ECO:0000313" key="4">
    <source>
        <dbReference type="Proteomes" id="UP000824120"/>
    </source>
</evidence>
<dbReference type="OrthoDB" id="185373at2759"/>
<dbReference type="AlphaFoldDB" id="A0A9J5XYW5"/>
<keyword evidence="4" id="KW-1185">Reference proteome</keyword>
<proteinExistence type="predicted"/>
<accession>A0A9J5XYW5</accession>
<name>A0A9J5XYW5_SOLCO</name>
<dbReference type="EMBL" id="JACXVP010000008">
    <property type="protein sequence ID" value="KAG5593093.1"/>
    <property type="molecule type" value="Genomic_DNA"/>
</dbReference>
<comment type="caution">
    <text evidence="3">The sequence shown here is derived from an EMBL/GenBank/DDBJ whole genome shotgun (WGS) entry which is preliminary data.</text>
</comment>
<gene>
    <name evidence="3" type="ORF">H5410_043607</name>
</gene>
<evidence type="ECO:0000256" key="2">
    <source>
        <dbReference type="PROSITE-ProRule" id="PRU00708"/>
    </source>
</evidence>
<organism evidence="3 4">
    <name type="scientific">Solanum commersonii</name>
    <name type="common">Commerson's wild potato</name>
    <name type="synonym">Commerson's nightshade</name>
    <dbReference type="NCBI Taxonomy" id="4109"/>
    <lineage>
        <taxon>Eukaryota</taxon>
        <taxon>Viridiplantae</taxon>
        <taxon>Streptophyta</taxon>
        <taxon>Embryophyta</taxon>
        <taxon>Tracheophyta</taxon>
        <taxon>Spermatophyta</taxon>
        <taxon>Magnoliopsida</taxon>
        <taxon>eudicotyledons</taxon>
        <taxon>Gunneridae</taxon>
        <taxon>Pentapetalae</taxon>
        <taxon>asterids</taxon>
        <taxon>lamiids</taxon>
        <taxon>Solanales</taxon>
        <taxon>Solanaceae</taxon>
        <taxon>Solanoideae</taxon>
        <taxon>Solaneae</taxon>
        <taxon>Solanum</taxon>
    </lineage>
</organism>